<dbReference type="Pfam" id="PF08148">
    <property type="entry name" value="DSHCT"/>
    <property type="match status" value="1"/>
</dbReference>
<keyword evidence="7" id="KW-0694">RNA-binding</keyword>
<feature type="region of interest" description="Disordered" evidence="8">
    <location>
        <begin position="1057"/>
        <end position="1107"/>
    </location>
</feature>
<dbReference type="FunFam" id="3.40.50.300:FF:000354">
    <property type="entry name" value="ATP-dependent RNA helicase SKI2"/>
    <property type="match status" value="1"/>
</dbReference>
<dbReference type="SMART" id="SM00490">
    <property type="entry name" value="HELICc"/>
    <property type="match status" value="1"/>
</dbReference>
<dbReference type="GO" id="GO:0003723">
    <property type="term" value="F:RNA binding"/>
    <property type="evidence" value="ECO:0007669"/>
    <property type="project" value="UniProtKB-KW"/>
</dbReference>
<evidence type="ECO:0000256" key="1">
    <source>
        <dbReference type="ARBA" id="ARBA00004496"/>
    </source>
</evidence>
<keyword evidence="2" id="KW-0963">Cytoplasm</keyword>
<dbReference type="InterPro" id="IPR011545">
    <property type="entry name" value="DEAD/DEAH_box_helicase_dom"/>
</dbReference>
<evidence type="ECO:0000256" key="2">
    <source>
        <dbReference type="ARBA" id="ARBA00022490"/>
    </source>
</evidence>
<feature type="domain" description="Helicase ATP-binding" evidence="9">
    <location>
        <begin position="450"/>
        <end position="608"/>
    </location>
</feature>
<protein>
    <recommendedName>
        <fullName evidence="13">DEAD/DEAH box RNA helicase</fullName>
    </recommendedName>
</protein>
<feature type="compositionally biased region" description="Acidic residues" evidence="8">
    <location>
        <begin position="377"/>
        <end position="389"/>
    </location>
</feature>
<evidence type="ECO:0000313" key="12">
    <source>
        <dbReference type="Proteomes" id="UP001632037"/>
    </source>
</evidence>
<comment type="caution">
    <text evidence="11">The sequence shown here is derived from an EMBL/GenBank/DDBJ whole genome shotgun (WGS) entry which is preliminary data.</text>
</comment>
<dbReference type="GO" id="GO:0005524">
    <property type="term" value="F:ATP binding"/>
    <property type="evidence" value="ECO:0007669"/>
    <property type="project" value="UniProtKB-KW"/>
</dbReference>
<keyword evidence="4" id="KW-0378">Hydrolase</keyword>
<evidence type="ECO:0000256" key="6">
    <source>
        <dbReference type="ARBA" id="ARBA00022840"/>
    </source>
</evidence>
<sequence>MAKMAAVERLLEDLSRMNQEDSFSPGSAASAPSSTAALDKFSVFSVSSLAPEAVVIVPDTSPQSTTKSPFALPRGHFTSPYEDRSTVQKELEAIAHPLFALERLDTFPRGWGECNPRVTVPQSHLLAQLPMSAPRQELVPMRKSIVKDPLKIQYEFRAVDVSRTGADAGFSSALTKQDEYARGKMSNKPFSPGGDSLAALETEKSEKEQFTPMQKLLLKKEEQQRNLLILGKEELDDSVLETLVFDVPGINGCLAADDVKKIESKQVQAIEDVEDVGVNPKNLLKPYIEAVADKDHVAAIRSAVLDEKAANAMRQNDENTTVGLDQLLREMEDDGELMELGFSMEDGEQESEKASSQNGDAEDGPGSATVASGLEEAPADDNSSEDPEKELESILRSASESNTLTLQKRTSPTSEWASMASVDVRNFHEKVPEMAMKYDFELDVFQKECVIHLERHECVFVAAHTSAGKTVIAEYAIAMSQKHMTRTIYTSPIKALSNQKYRDFRTKFGTDNVGLITGDVSINPDASCLVMTTEILRSMLYRGADIIRDIEWVIFDEIHYINDSERGVVWEEVIIMLPEHIGMVFLSATTPNHLEFSDWIGRTKKQKIHVISTYKRPVPLQHFLYAGKELFKLFDATTGYLPNAHGAAKAKLAPASKASGRGGRAVPRGGGSSANVRSIRTSGGDQGEWTKLINILKDKTLLPVVVFAFSKRLCEESANKLSKLDLSSPSERSEIHLFLEASVQRLQGSDRELPQVLAMKEMLKRGIGVHHGGLLPILKEMVEILFGRGLVKVLFSTETFAMGVNMPARTVVFNGIRKHDGKNFRDLLPGEYTQMAGRAGRRGLDSVGTVIIACWNDVPEPTSLRTMLAGKATSLSSQFRLTYNMILNLLRVEVLTVEDMMKRSFSEFHTQKALASKNIPKLIQKGKALLQQLERSLVEDYPHLEASGELMQMQEFYKLKREKRELEKKLTKWLLTNNIQAAKAAIAPGRIVVLNVKGLSSDQLALVVRTTSAKVDEGGTTRSKISFETEIQSTSGPDAGVFKSIMVLTFCPDDYEPPKVETPSSSKRSPHSLMGGGRMLRSKKDDDDDRMLGRMGKKGKSDSHESTELNVPFTSTLLGRKYAILEVPESCVEIVTSVVASSVNMKTLVVSSSKKEIATSIEFLAQLEKEAAQITYVDLLGELKVNDLEVATGYNQWQQMQSMVLSHPCATESPSVSRAMGKVEKIFKLEAYLGRMTRELSNDSLSLFPDFQQRLNVLKRLGYISEDGVVQVKGRVACEINTCEELVLTEMIFENVLANLEPEEIVAVLSALIFQEKSQSEPTLTPMLENTREVVRNIAESLGLIQLEQHLEIDPTVYCKGALNFGLMEVVYEWARGMPFKQLCELTDVQEGSIVRCITRLDEVCNEVRNAARVIGDPQLHRKMEVASEAIKRDVVFASSLYLS</sequence>
<dbReference type="InterPro" id="IPR001650">
    <property type="entry name" value="Helicase_C-like"/>
</dbReference>
<dbReference type="PANTHER" id="PTHR12131:SF1">
    <property type="entry name" value="ATP-DEPENDENT RNA HELICASE SUPV3L1, MITOCHONDRIAL-RELATED"/>
    <property type="match status" value="1"/>
</dbReference>
<dbReference type="PROSITE" id="PS51192">
    <property type="entry name" value="HELICASE_ATP_BIND_1"/>
    <property type="match status" value="1"/>
</dbReference>
<dbReference type="Pfam" id="PF00270">
    <property type="entry name" value="DEAD"/>
    <property type="match status" value="1"/>
</dbReference>
<dbReference type="InterPro" id="IPR014001">
    <property type="entry name" value="Helicase_ATP-bd"/>
</dbReference>
<keyword evidence="5" id="KW-0347">Helicase</keyword>
<dbReference type="GO" id="GO:0016787">
    <property type="term" value="F:hydrolase activity"/>
    <property type="evidence" value="ECO:0007669"/>
    <property type="project" value="UniProtKB-KW"/>
</dbReference>
<dbReference type="Proteomes" id="UP001632037">
    <property type="component" value="Unassembled WGS sequence"/>
</dbReference>
<dbReference type="InterPro" id="IPR027417">
    <property type="entry name" value="P-loop_NTPase"/>
</dbReference>
<name>A0ABD3G1T6_9STRA</name>
<keyword evidence="3" id="KW-0547">Nucleotide-binding</keyword>
<evidence type="ECO:0008006" key="13">
    <source>
        <dbReference type="Google" id="ProtNLM"/>
    </source>
</evidence>
<keyword evidence="6" id="KW-0067">ATP-binding</keyword>
<feature type="compositionally biased region" description="Gly residues" evidence="8">
    <location>
        <begin position="660"/>
        <end position="672"/>
    </location>
</feature>
<dbReference type="EMBL" id="JBIMZQ010000003">
    <property type="protein sequence ID" value="KAL3672621.1"/>
    <property type="molecule type" value="Genomic_DNA"/>
</dbReference>
<gene>
    <name evidence="11" type="ORF">V7S43_001916</name>
</gene>
<evidence type="ECO:0000259" key="9">
    <source>
        <dbReference type="PROSITE" id="PS51192"/>
    </source>
</evidence>
<dbReference type="CDD" id="cd18795">
    <property type="entry name" value="SF2_C_Ski2"/>
    <property type="match status" value="1"/>
</dbReference>
<feature type="region of interest" description="Disordered" evidence="8">
    <location>
        <begin position="346"/>
        <end position="412"/>
    </location>
</feature>
<evidence type="ECO:0000256" key="8">
    <source>
        <dbReference type="SAM" id="MobiDB-lite"/>
    </source>
</evidence>
<dbReference type="Pfam" id="PF21408">
    <property type="entry name" value="MTR4-like_stalk"/>
    <property type="match status" value="1"/>
</dbReference>
<dbReference type="FunFam" id="1.10.3380.30:FF:000011">
    <property type="entry name" value="DEAD/DEAH box RNA helicase"/>
    <property type="match status" value="1"/>
</dbReference>
<dbReference type="Gene3D" id="1.10.3380.30">
    <property type="match status" value="2"/>
</dbReference>
<evidence type="ECO:0000256" key="5">
    <source>
        <dbReference type="ARBA" id="ARBA00022806"/>
    </source>
</evidence>
<accession>A0ABD3G1T6</accession>
<dbReference type="FunFam" id="1.10.3380.30:FF:000001">
    <property type="entry name" value="Ski2 ATP-dependent RNA helicase"/>
    <property type="match status" value="1"/>
</dbReference>
<dbReference type="InterPro" id="IPR012961">
    <property type="entry name" value="Ski2/MTR4_C"/>
</dbReference>
<feature type="domain" description="Helicase C-terminal" evidence="10">
    <location>
        <begin position="688"/>
        <end position="890"/>
    </location>
</feature>
<dbReference type="InterPro" id="IPR048392">
    <property type="entry name" value="MTR4-like_stalk"/>
</dbReference>
<dbReference type="SMART" id="SM00487">
    <property type="entry name" value="DEXDc"/>
    <property type="match status" value="1"/>
</dbReference>
<dbReference type="Gene3D" id="3.40.50.300">
    <property type="entry name" value="P-loop containing nucleotide triphosphate hydrolases"/>
    <property type="match status" value="2"/>
</dbReference>
<dbReference type="PANTHER" id="PTHR12131">
    <property type="entry name" value="ATP-DEPENDENT RNA AND DNA HELICASE"/>
    <property type="match status" value="1"/>
</dbReference>
<evidence type="ECO:0000256" key="4">
    <source>
        <dbReference type="ARBA" id="ARBA00022801"/>
    </source>
</evidence>
<dbReference type="InterPro" id="IPR050699">
    <property type="entry name" value="RNA-DNA_Helicase"/>
</dbReference>
<dbReference type="GO" id="GO:0005737">
    <property type="term" value="C:cytoplasm"/>
    <property type="evidence" value="ECO:0007669"/>
    <property type="project" value="UniProtKB-SubCell"/>
</dbReference>
<dbReference type="FunFam" id="3.40.50.300:FF:000447">
    <property type="entry name" value="helicase SKI2W isoform X2"/>
    <property type="match status" value="1"/>
</dbReference>
<evidence type="ECO:0000259" key="10">
    <source>
        <dbReference type="PROSITE" id="PS51194"/>
    </source>
</evidence>
<feature type="compositionally biased region" description="Polar residues" evidence="8">
    <location>
        <begin position="396"/>
        <end position="412"/>
    </location>
</feature>
<dbReference type="SUPFAM" id="SSF52540">
    <property type="entry name" value="P-loop containing nucleoside triphosphate hydrolases"/>
    <property type="match status" value="1"/>
</dbReference>
<dbReference type="GO" id="GO:0004386">
    <property type="term" value="F:helicase activity"/>
    <property type="evidence" value="ECO:0007669"/>
    <property type="project" value="UniProtKB-KW"/>
</dbReference>
<dbReference type="PROSITE" id="PS51194">
    <property type="entry name" value="HELICASE_CTER"/>
    <property type="match status" value="1"/>
</dbReference>
<reference evidence="11 12" key="1">
    <citation type="submission" date="2024-09" db="EMBL/GenBank/DDBJ databases">
        <title>Genome sequencing and assembly of Phytophthora oleae, isolate VK10A, causative agent of rot of olive drupes.</title>
        <authorList>
            <person name="Conti Taguali S."/>
            <person name="Riolo M."/>
            <person name="La Spada F."/>
            <person name="Cacciola S.O."/>
            <person name="Dionisio G."/>
        </authorList>
    </citation>
    <scope>NUCLEOTIDE SEQUENCE [LARGE SCALE GENOMIC DNA]</scope>
    <source>
        <strain evidence="11 12">VK10A</strain>
    </source>
</reference>
<proteinExistence type="predicted"/>
<dbReference type="Pfam" id="PF00271">
    <property type="entry name" value="Helicase_C"/>
    <property type="match status" value="1"/>
</dbReference>
<dbReference type="SMART" id="SM01142">
    <property type="entry name" value="DSHCT"/>
    <property type="match status" value="1"/>
</dbReference>
<feature type="region of interest" description="Disordered" evidence="8">
    <location>
        <begin position="652"/>
        <end position="682"/>
    </location>
</feature>
<comment type="subcellular location">
    <subcellularLocation>
        <location evidence="1">Cytoplasm</location>
    </subcellularLocation>
</comment>
<organism evidence="11 12">
    <name type="scientific">Phytophthora oleae</name>
    <dbReference type="NCBI Taxonomy" id="2107226"/>
    <lineage>
        <taxon>Eukaryota</taxon>
        <taxon>Sar</taxon>
        <taxon>Stramenopiles</taxon>
        <taxon>Oomycota</taxon>
        <taxon>Peronosporomycetes</taxon>
        <taxon>Peronosporales</taxon>
        <taxon>Peronosporaceae</taxon>
        <taxon>Phytophthora</taxon>
    </lineage>
</organism>
<keyword evidence="12" id="KW-1185">Reference proteome</keyword>
<evidence type="ECO:0000256" key="3">
    <source>
        <dbReference type="ARBA" id="ARBA00022741"/>
    </source>
</evidence>
<evidence type="ECO:0000256" key="7">
    <source>
        <dbReference type="ARBA" id="ARBA00022884"/>
    </source>
</evidence>
<evidence type="ECO:0000313" key="11">
    <source>
        <dbReference type="EMBL" id="KAL3672621.1"/>
    </source>
</evidence>
<dbReference type="GO" id="GO:0006402">
    <property type="term" value="P:mRNA catabolic process"/>
    <property type="evidence" value="ECO:0007669"/>
    <property type="project" value="UniProtKB-ARBA"/>
</dbReference>